<protein>
    <submittedName>
        <fullName evidence="8">Membrane protein</fullName>
    </submittedName>
</protein>
<evidence type="ECO:0000256" key="2">
    <source>
        <dbReference type="ARBA" id="ARBA00022475"/>
    </source>
</evidence>
<evidence type="ECO:0000256" key="6">
    <source>
        <dbReference type="SAM" id="Phobius"/>
    </source>
</evidence>
<evidence type="ECO:0000256" key="1">
    <source>
        <dbReference type="ARBA" id="ARBA00004651"/>
    </source>
</evidence>
<keyword evidence="2" id="KW-1003">Cell membrane</keyword>
<organism evidence="8 9">
    <name type="scientific">Catellatospora citrea</name>
    <dbReference type="NCBI Taxonomy" id="53366"/>
    <lineage>
        <taxon>Bacteria</taxon>
        <taxon>Bacillati</taxon>
        <taxon>Actinomycetota</taxon>
        <taxon>Actinomycetes</taxon>
        <taxon>Micromonosporales</taxon>
        <taxon>Micromonosporaceae</taxon>
        <taxon>Catellatospora</taxon>
    </lineage>
</organism>
<feature type="transmembrane region" description="Helical" evidence="6">
    <location>
        <begin position="82"/>
        <end position="101"/>
    </location>
</feature>
<dbReference type="InterPro" id="IPR018076">
    <property type="entry name" value="T2SS_GspF_dom"/>
</dbReference>
<evidence type="ECO:0000256" key="5">
    <source>
        <dbReference type="ARBA" id="ARBA00023136"/>
    </source>
</evidence>
<evidence type="ECO:0000256" key="3">
    <source>
        <dbReference type="ARBA" id="ARBA00022692"/>
    </source>
</evidence>
<keyword evidence="3 6" id="KW-0812">Transmembrane</keyword>
<dbReference type="Proteomes" id="UP000659904">
    <property type="component" value="Unassembled WGS sequence"/>
</dbReference>
<evidence type="ECO:0000313" key="9">
    <source>
        <dbReference type="Proteomes" id="UP000659904"/>
    </source>
</evidence>
<evidence type="ECO:0000256" key="4">
    <source>
        <dbReference type="ARBA" id="ARBA00022989"/>
    </source>
</evidence>
<dbReference type="RefSeq" id="WP_120318857.1">
    <property type="nucleotide sequence ID" value="NZ_BONH01000019.1"/>
</dbReference>
<dbReference type="AlphaFoldDB" id="A0A8J3KFL2"/>
<gene>
    <name evidence="8" type="ORF">Cci01nite_42450</name>
</gene>
<feature type="transmembrane region" description="Helical" evidence="6">
    <location>
        <begin position="60"/>
        <end position="76"/>
    </location>
</feature>
<feature type="transmembrane region" description="Helical" evidence="6">
    <location>
        <begin position="255"/>
        <end position="274"/>
    </location>
</feature>
<dbReference type="Pfam" id="PF00482">
    <property type="entry name" value="T2SSF"/>
    <property type="match status" value="1"/>
</dbReference>
<reference evidence="8 9" key="1">
    <citation type="submission" date="2021-01" db="EMBL/GenBank/DDBJ databases">
        <title>Whole genome shotgun sequence of Catellatospora citrea NBRC 14495.</title>
        <authorList>
            <person name="Komaki H."/>
            <person name="Tamura T."/>
        </authorList>
    </citation>
    <scope>NUCLEOTIDE SEQUENCE [LARGE SCALE GENOMIC DNA]</scope>
    <source>
        <strain evidence="8 9">NBRC 14495</strain>
    </source>
</reference>
<evidence type="ECO:0000259" key="7">
    <source>
        <dbReference type="Pfam" id="PF00482"/>
    </source>
</evidence>
<dbReference type="EMBL" id="BONH01000019">
    <property type="protein sequence ID" value="GIF99151.1"/>
    <property type="molecule type" value="Genomic_DNA"/>
</dbReference>
<dbReference type="GO" id="GO:0005886">
    <property type="term" value="C:plasma membrane"/>
    <property type="evidence" value="ECO:0007669"/>
    <property type="project" value="UniProtKB-SubCell"/>
</dbReference>
<dbReference type="PANTHER" id="PTHR35007:SF3">
    <property type="entry name" value="POSSIBLE CONSERVED ALANINE RICH MEMBRANE PROTEIN"/>
    <property type="match status" value="1"/>
</dbReference>
<name>A0A8J3KFL2_9ACTN</name>
<feature type="transmembrane region" description="Helical" evidence="6">
    <location>
        <begin position="225"/>
        <end position="243"/>
    </location>
</feature>
<dbReference type="PANTHER" id="PTHR35007">
    <property type="entry name" value="INTEGRAL MEMBRANE PROTEIN-RELATED"/>
    <property type="match status" value="1"/>
</dbReference>
<keyword evidence="4 6" id="KW-1133">Transmembrane helix</keyword>
<keyword evidence="9" id="KW-1185">Reference proteome</keyword>
<keyword evidence="5 6" id="KW-0472">Membrane</keyword>
<feature type="transmembrane region" description="Helical" evidence="6">
    <location>
        <begin position="6"/>
        <end position="25"/>
    </location>
</feature>
<proteinExistence type="predicted"/>
<accession>A0A8J3KFL2</accession>
<evidence type="ECO:0000313" key="8">
    <source>
        <dbReference type="EMBL" id="GIF99151.1"/>
    </source>
</evidence>
<feature type="domain" description="Type II secretion system protein GspF" evidence="7">
    <location>
        <begin position="115"/>
        <end position="240"/>
    </location>
</feature>
<comment type="caution">
    <text evidence="8">The sequence shown here is derived from an EMBL/GenBank/DDBJ whole genome shotgun (WGS) entry which is preliminary data.</text>
</comment>
<sequence length="301" mass="31616">MIQIIAALSVLTAGTGIVLAVLFVIGTRRPPGPASPTRLWLRGFWRGQGRTAVQRRTHQGVLIFAVCAGAAAWLVTGWPVGGIIVALAVPGVPWLFSAATAEKKALTRLAALEAWTRRVSDYVRNGIGLQAAIVATARTAPPLLATEVRTLAARLQAGTDLATALRAFADELDDPSCDEVVAPLILQSADGGEGLHLALLDIASGLGEEIVARATVDSERSSARFTVRFLTGVTVVMVLFGALNPGYAAPYRTGLGQLILALLAALYVGLMMWIRGLSLPERLPRLLRSDAAATAPAEVTS</sequence>
<comment type="subcellular location">
    <subcellularLocation>
        <location evidence="1">Cell membrane</location>
        <topology evidence="1">Multi-pass membrane protein</topology>
    </subcellularLocation>
</comment>